<dbReference type="PANTHER" id="PTHR11157:SF69">
    <property type="entry name" value="ELONGATION OF VERY LONG CHAIN FATTY ACIDS PROTEIN 7"/>
    <property type="match status" value="1"/>
</dbReference>
<keyword evidence="6 10" id="KW-1133">Transmembrane helix</keyword>
<evidence type="ECO:0000313" key="14">
    <source>
        <dbReference type="Proteomes" id="UP001164746"/>
    </source>
</evidence>
<comment type="similarity">
    <text evidence="10">Belongs to the ELO family.</text>
</comment>
<feature type="transmembrane region" description="Helical" evidence="10">
    <location>
        <begin position="181"/>
        <end position="200"/>
    </location>
</feature>
<protein>
    <recommendedName>
        <fullName evidence="10">Elongation of very long chain fatty acids protein</fullName>
        <ecNumber evidence="10">2.3.1.199</ecNumber>
    </recommendedName>
    <alternativeName>
        <fullName evidence="10">Very-long-chain 3-oxoacyl-CoA synthase</fullName>
    </alternativeName>
</protein>
<dbReference type="Proteomes" id="UP001164746">
    <property type="component" value="Chromosome 13"/>
</dbReference>
<feature type="transmembrane region" description="Helical" evidence="10">
    <location>
        <begin position="38"/>
        <end position="58"/>
    </location>
</feature>
<evidence type="ECO:0000256" key="7">
    <source>
        <dbReference type="ARBA" id="ARBA00023098"/>
    </source>
</evidence>
<evidence type="ECO:0000256" key="6">
    <source>
        <dbReference type="ARBA" id="ARBA00022989"/>
    </source>
</evidence>
<keyword evidence="3 10" id="KW-0808">Transferase</keyword>
<accession>A0ABY7FTV7</accession>
<feature type="transmembrane region" description="Helical" evidence="10">
    <location>
        <begin position="118"/>
        <end position="136"/>
    </location>
</feature>
<organism evidence="13 14">
    <name type="scientific">Mya arenaria</name>
    <name type="common">Soft-shell clam</name>
    <dbReference type="NCBI Taxonomy" id="6604"/>
    <lineage>
        <taxon>Eukaryota</taxon>
        <taxon>Metazoa</taxon>
        <taxon>Spiralia</taxon>
        <taxon>Lophotrochozoa</taxon>
        <taxon>Mollusca</taxon>
        <taxon>Bivalvia</taxon>
        <taxon>Autobranchia</taxon>
        <taxon>Heteroconchia</taxon>
        <taxon>Euheterodonta</taxon>
        <taxon>Imparidentia</taxon>
        <taxon>Neoheterodontei</taxon>
        <taxon>Myida</taxon>
        <taxon>Myoidea</taxon>
        <taxon>Myidae</taxon>
        <taxon>Mya</taxon>
    </lineage>
</organism>
<name>A0ABY7FTV7_MYAAR</name>
<evidence type="ECO:0000256" key="8">
    <source>
        <dbReference type="ARBA" id="ARBA00023136"/>
    </source>
</evidence>
<comment type="catalytic activity">
    <reaction evidence="10">
        <text>a very-long-chain acyl-CoA + malonyl-CoA + H(+) = a very-long-chain 3-oxoacyl-CoA + CO2 + CoA</text>
        <dbReference type="Rhea" id="RHEA:32727"/>
        <dbReference type="ChEBI" id="CHEBI:15378"/>
        <dbReference type="ChEBI" id="CHEBI:16526"/>
        <dbReference type="ChEBI" id="CHEBI:57287"/>
        <dbReference type="ChEBI" id="CHEBI:57384"/>
        <dbReference type="ChEBI" id="CHEBI:90725"/>
        <dbReference type="ChEBI" id="CHEBI:90736"/>
        <dbReference type="EC" id="2.3.1.199"/>
    </reaction>
</comment>
<evidence type="ECO:0000256" key="4">
    <source>
        <dbReference type="ARBA" id="ARBA00022692"/>
    </source>
</evidence>
<dbReference type="InterPro" id="IPR002076">
    <property type="entry name" value="ELO_fam"/>
</dbReference>
<keyword evidence="9 10" id="KW-0275">Fatty acid biosynthesis</keyword>
<evidence type="ECO:0000256" key="1">
    <source>
        <dbReference type="ARBA" id="ARBA00004141"/>
    </source>
</evidence>
<dbReference type="EMBL" id="CP111024">
    <property type="protein sequence ID" value="WAR24098.1"/>
    <property type="molecule type" value="Genomic_DNA"/>
</dbReference>
<feature type="compositionally biased region" description="Polar residues" evidence="11">
    <location>
        <begin position="239"/>
        <end position="253"/>
    </location>
</feature>
<reference evidence="13" key="1">
    <citation type="submission" date="2022-11" db="EMBL/GenBank/DDBJ databases">
        <title>Centuries of genome instability and evolution in soft-shell clam transmissible cancer (bioRxiv).</title>
        <authorList>
            <person name="Hart S.F.M."/>
            <person name="Yonemitsu M.A."/>
            <person name="Giersch R.M."/>
            <person name="Beal B.F."/>
            <person name="Arriagada G."/>
            <person name="Davis B.W."/>
            <person name="Ostrander E.A."/>
            <person name="Goff S.P."/>
            <person name="Metzger M.J."/>
        </authorList>
    </citation>
    <scope>NUCLEOTIDE SEQUENCE</scope>
    <source>
        <strain evidence="13">MELC-2E11</strain>
        <tissue evidence="13">Siphon/mantle</tissue>
    </source>
</reference>
<proteinExistence type="inferred from homology"/>
<comment type="subcellular location">
    <subcellularLocation>
        <location evidence="1">Membrane</location>
        <topology evidence="1">Multi-pass membrane protein</topology>
    </subcellularLocation>
</comment>
<evidence type="ECO:0000256" key="3">
    <source>
        <dbReference type="ARBA" id="ARBA00022679"/>
    </source>
</evidence>
<feature type="transmembrane region" description="Helical" evidence="10">
    <location>
        <begin position="142"/>
        <end position="160"/>
    </location>
</feature>
<keyword evidence="2 10" id="KW-0444">Lipid biosynthesis</keyword>
<keyword evidence="14" id="KW-1185">Reference proteome</keyword>
<sequence length="253" mass="30167">MMSSPIPSFLICMLYVVIIKLGPWLMKDREPFCLRKILLVYNFAMVFLSTFCFLEYGLSGWFTGYSLGCQEVDYSNSPKALRMANVCWWFYFSKFIELLDTIFFVLRKKFNQCTFLHVFHHAIMPVSWWFGVRFVAGGFGTFHAMLNSFIHMVMYFYYFLSALGPKYQKYLWWKRYMTKMQIIQFLVVTIHSVQLLWMKNCNYPTVFVYWILSYALIFLIMFGNFYVQAYRKSHKDSHTGNGSTVTNGKQKKH</sequence>
<evidence type="ECO:0000256" key="10">
    <source>
        <dbReference type="RuleBase" id="RU361115"/>
    </source>
</evidence>
<evidence type="ECO:0000256" key="9">
    <source>
        <dbReference type="ARBA" id="ARBA00023160"/>
    </source>
</evidence>
<evidence type="ECO:0000256" key="5">
    <source>
        <dbReference type="ARBA" id="ARBA00022832"/>
    </source>
</evidence>
<evidence type="ECO:0000313" key="12">
    <source>
        <dbReference type="EMBL" id="WAR24098.1"/>
    </source>
</evidence>
<evidence type="ECO:0000256" key="11">
    <source>
        <dbReference type="SAM" id="MobiDB-lite"/>
    </source>
</evidence>
<dbReference type="Pfam" id="PF01151">
    <property type="entry name" value="ELO"/>
    <property type="match status" value="1"/>
</dbReference>
<feature type="transmembrane region" description="Helical" evidence="10">
    <location>
        <begin position="206"/>
        <end position="227"/>
    </location>
</feature>
<feature type="region of interest" description="Disordered" evidence="11">
    <location>
        <begin position="234"/>
        <end position="253"/>
    </location>
</feature>
<keyword evidence="7 10" id="KW-0443">Lipid metabolism</keyword>
<keyword evidence="4 10" id="KW-0812">Transmembrane</keyword>
<feature type="transmembrane region" description="Helical" evidence="10">
    <location>
        <begin position="88"/>
        <end position="106"/>
    </location>
</feature>
<dbReference type="EMBL" id="CP111024">
    <property type="protein sequence ID" value="WAR24156.1"/>
    <property type="molecule type" value="Genomic_DNA"/>
</dbReference>
<feature type="transmembrane region" description="Helical" evidence="10">
    <location>
        <begin position="6"/>
        <end position="26"/>
    </location>
</feature>
<dbReference type="PANTHER" id="PTHR11157">
    <property type="entry name" value="FATTY ACID ACYL TRANSFERASE-RELATED"/>
    <property type="match status" value="1"/>
</dbReference>
<dbReference type="EC" id="2.3.1.199" evidence="10"/>
<keyword evidence="8 10" id="KW-0472">Membrane</keyword>
<gene>
    <name evidence="12" type="ORF">MAR_037767</name>
    <name evidence="13" type="ORF">MAR_037825</name>
</gene>
<keyword evidence="5 10" id="KW-0276">Fatty acid metabolism</keyword>
<evidence type="ECO:0000313" key="13">
    <source>
        <dbReference type="EMBL" id="WAR24156.1"/>
    </source>
</evidence>
<evidence type="ECO:0000256" key="2">
    <source>
        <dbReference type="ARBA" id="ARBA00022516"/>
    </source>
</evidence>